<sequence>METSNEPTVPLNFNKPSDEINGIVLTSKCVTFKRTKMCNSSLTDLNNVIVDSSTKDKDITLMVNNQKLTAHKNVLASNSDYFDRMFTSNFIERDQDKVEINITDLSYETLSTLIGFFYTSVLIITEHNVQDLLIGSNIFLLDDVREACVDYLKSMIDAENCINMKDFANSLGLNDLYSLCLTYIVNNFRLVANTDDFMTINYEEIMLLIKNDNLFAKEEMVYDVVMKWIKHDPASRSKYSPELLWYVRLPLVLNTYQGVIKVHEFQGARINGISSFRMEHRKPFRKGILMLSHYPFESSPEWYDAALDQWQYCICENCQCKNFQIVLAPPRSLCTCTLLNDGRLFAAGGCEYGKGMRLANIFDLKTNQWTCLTDMHFERIKPYIVQLGRKVFVIGGCTAAVKPSSYFNTIEYYDLKKKKWIVLKSKVRGCATLKNDTFVACVNGLIYIIGLSEAGFYNPQSNSWNSILQLPEKKEGSAVCTLNNSIYIIGGNENDNYCKSVWAYCTETKVWESVANLNFPRSHSGAVSMNGLIYVFGGKTGNNSYSKTFEVYNPHYNEWVTSNALMNLDRCYIDAIVIEKSCILYKKVFEDATNNIIH</sequence>
<evidence type="ECO:0000259" key="8">
    <source>
        <dbReference type="PROSITE" id="PS50097"/>
    </source>
</evidence>
<dbReference type="UniPathway" id="UPA00143"/>
<evidence type="ECO:0000256" key="5">
    <source>
        <dbReference type="ARBA" id="ARBA00022786"/>
    </source>
</evidence>
<keyword evidence="6" id="KW-0009">Actin-binding</keyword>
<dbReference type="PANTHER" id="PTHR24412">
    <property type="entry name" value="KELCH PROTEIN"/>
    <property type="match status" value="1"/>
</dbReference>
<comment type="function">
    <text evidence="7">Probable substrate-specific adapter of an E3 ubiquitin-protein ligase complex which mediates the ubiquitination and subsequent proteasomal degradation of target proteins. May have a role in synapse differentiation and growth.</text>
</comment>
<dbReference type="PANTHER" id="PTHR24412:SF497">
    <property type="entry name" value="KELCH-LIKE PROTEIN 18"/>
    <property type="match status" value="1"/>
</dbReference>
<dbReference type="InterPro" id="IPR006652">
    <property type="entry name" value="Kelch_1"/>
</dbReference>
<dbReference type="Gene3D" id="1.25.40.420">
    <property type="match status" value="1"/>
</dbReference>
<dbReference type="GO" id="GO:0003779">
    <property type="term" value="F:actin binding"/>
    <property type="evidence" value="ECO:0007669"/>
    <property type="project" value="UniProtKB-KW"/>
</dbReference>
<dbReference type="Gene3D" id="2.120.10.80">
    <property type="entry name" value="Kelch-type beta propeller"/>
    <property type="match status" value="2"/>
</dbReference>
<dbReference type="InterPro" id="IPR000210">
    <property type="entry name" value="BTB/POZ_dom"/>
</dbReference>
<evidence type="ECO:0000256" key="3">
    <source>
        <dbReference type="ARBA" id="ARBA00022441"/>
    </source>
</evidence>
<dbReference type="InterPro" id="IPR011333">
    <property type="entry name" value="SKP1/BTB/POZ_sf"/>
</dbReference>
<dbReference type="InterPro" id="IPR015915">
    <property type="entry name" value="Kelch-typ_b-propeller"/>
</dbReference>
<dbReference type="InterPro" id="IPR011705">
    <property type="entry name" value="BACK"/>
</dbReference>
<comment type="pathway">
    <text evidence="1">Protein modification; protein ubiquitination.</text>
</comment>
<dbReference type="InterPro" id="IPR056737">
    <property type="entry name" value="Beta-prop_ATRN-MKLN-like"/>
</dbReference>
<dbReference type="Gene3D" id="3.30.710.10">
    <property type="entry name" value="Potassium Channel Kv1.1, Chain A"/>
    <property type="match status" value="1"/>
</dbReference>
<dbReference type="EMBL" id="GGMS01004360">
    <property type="protein sequence ID" value="MBY73563.1"/>
    <property type="molecule type" value="Transcribed_RNA"/>
</dbReference>
<protein>
    <recommendedName>
        <fullName evidence="2">Kelch-like protein diablo</fullName>
    </recommendedName>
</protein>
<dbReference type="PROSITE" id="PS50097">
    <property type="entry name" value="BTB"/>
    <property type="match status" value="1"/>
</dbReference>
<dbReference type="SUPFAM" id="SSF50965">
    <property type="entry name" value="Galactose oxidase, central domain"/>
    <property type="match status" value="1"/>
</dbReference>
<dbReference type="SUPFAM" id="SSF54695">
    <property type="entry name" value="POZ domain"/>
    <property type="match status" value="1"/>
</dbReference>
<evidence type="ECO:0000313" key="9">
    <source>
        <dbReference type="EMBL" id="MBY73563.1"/>
    </source>
</evidence>
<dbReference type="Pfam" id="PF07707">
    <property type="entry name" value="BACK"/>
    <property type="match status" value="1"/>
</dbReference>
<keyword evidence="3" id="KW-0880">Kelch repeat</keyword>
<keyword evidence="4" id="KW-0677">Repeat</keyword>
<dbReference type="Pfam" id="PF00651">
    <property type="entry name" value="BTB"/>
    <property type="match status" value="1"/>
</dbReference>
<reference evidence="9" key="1">
    <citation type="submission" date="2018-04" db="EMBL/GenBank/DDBJ databases">
        <title>Transcriptome assembly of Sipha flava.</title>
        <authorList>
            <person name="Scully E.D."/>
            <person name="Geib S.M."/>
            <person name="Palmer N.A."/>
            <person name="Koch K."/>
            <person name="Bradshaw J."/>
            <person name="Heng-Moss T."/>
            <person name="Sarath G."/>
        </authorList>
    </citation>
    <scope>NUCLEOTIDE SEQUENCE</scope>
</reference>
<feature type="domain" description="BTB" evidence="8">
    <location>
        <begin position="57"/>
        <end position="126"/>
    </location>
</feature>
<dbReference type="OrthoDB" id="6582154at2759"/>
<dbReference type="PIRSF" id="PIRSF037037">
    <property type="entry name" value="Kelch-like_protein_gigaxonin"/>
    <property type="match status" value="1"/>
</dbReference>
<organism evidence="9">
    <name type="scientific">Sipha flava</name>
    <name type="common">yellow sugarcane aphid</name>
    <dbReference type="NCBI Taxonomy" id="143950"/>
    <lineage>
        <taxon>Eukaryota</taxon>
        <taxon>Metazoa</taxon>
        <taxon>Ecdysozoa</taxon>
        <taxon>Arthropoda</taxon>
        <taxon>Hexapoda</taxon>
        <taxon>Insecta</taxon>
        <taxon>Pterygota</taxon>
        <taxon>Neoptera</taxon>
        <taxon>Paraneoptera</taxon>
        <taxon>Hemiptera</taxon>
        <taxon>Sternorrhyncha</taxon>
        <taxon>Aphidomorpha</taxon>
        <taxon>Aphidoidea</taxon>
        <taxon>Aphididae</taxon>
        <taxon>Sipha</taxon>
    </lineage>
</organism>
<dbReference type="SMART" id="SM00612">
    <property type="entry name" value="Kelch"/>
    <property type="match status" value="5"/>
</dbReference>
<evidence type="ECO:0000256" key="7">
    <source>
        <dbReference type="ARBA" id="ARBA00043912"/>
    </source>
</evidence>
<dbReference type="GO" id="GO:0016567">
    <property type="term" value="P:protein ubiquitination"/>
    <property type="evidence" value="ECO:0007669"/>
    <property type="project" value="UniProtKB-UniPathway"/>
</dbReference>
<dbReference type="SMART" id="SM00875">
    <property type="entry name" value="BACK"/>
    <property type="match status" value="1"/>
</dbReference>
<evidence type="ECO:0000256" key="1">
    <source>
        <dbReference type="ARBA" id="ARBA00004906"/>
    </source>
</evidence>
<dbReference type="InterPro" id="IPR017096">
    <property type="entry name" value="BTB-kelch_protein"/>
</dbReference>
<dbReference type="SMART" id="SM00225">
    <property type="entry name" value="BTB"/>
    <property type="match status" value="1"/>
</dbReference>
<dbReference type="InterPro" id="IPR011043">
    <property type="entry name" value="Gal_Oxase/kelch_b-propeller"/>
</dbReference>
<evidence type="ECO:0000256" key="4">
    <source>
        <dbReference type="ARBA" id="ARBA00022737"/>
    </source>
</evidence>
<proteinExistence type="predicted"/>
<dbReference type="Pfam" id="PF24981">
    <property type="entry name" value="Beta-prop_ATRN-LZTR1"/>
    <property type="match status" value="1"/>
</dbReference>
<accession>A0A2S2Q732</accession>
<gene>
    <name evidence="9" type="primary">kel_1</name>
    <name evidence="9" type="ORF">g.87302</name>
</gene>
<keyword evidence="5" id="KW-0833">Ubl conjugation pathway</keyword>
<dbReference type="AlphaFoldDB" id="A0A2S2Q732"/>
<evidence type="ECO:0000256" key="6">
    <source>
        <dbReference type="ARBA" id="ARBA00023203"/>
    </source>
</evidence>
<evidence type="ECO:0000256" key="2">
    <source>
        <dbReference type="ARBA" id="ARBA00013699"/>
    </source>
</evidence>
<name>A0A2S2Q732_9HEMI</name>